<proteinExistence type="predicted"/>
<gene>
    <name evidence="1" type="ORF">H1R20_g4465</name>
</gene>
<accession>A0A9W8JB51</accession>
<comment type="caution">
    <text evidence="1">The sequence shown here is derived from an EMBL/GenBank/DDBJ whole genome shotgun (WGS) entry which is preliminary data.</text>
</comment>
<dbReference type="Proteomes" id="UP001140091">
    <property type="component" value="Unassembled WGS sequence"/>
</dbReference>
<protein>
    <submittedName>
        <fullName evidence="1">Uncharacterized protein</fullName>
    </submittedName>
</protein>
<organism evidence="1 2">
    <name type="scientific">Candolleomyces eurysporus</name>
    <dbReference type="NCBI Taxonomy" id="2828524"/>
    <lineage>
        <taxon>Eukaryota</taxon>
        <taxon>Fungi</taxon>
        <taxon>Dikarya</taxon>
        <taxon>Basidiomycota</taxon>
        <taxon>Agaricomycotina</taxon>
        <taxon>Agaricomycetes</taxon>
        <taxon>Agaricomycetidae</taxon>
        <taxon>Agaricales</taxon>
        <taxon>Agaricineae</taxon>
        <taxon>Psathyrellaceae</taxon>
        <taxon>Candolleomyces</taxon>
    </lineage>
</organism>
<feature type="non-terminal residue" evidence="1">
    <location>
        <position position="217"/>
    </location>
</feature>
<dbReference type="EMBL" id="JANBPK010000767">
    <property type="protein sequence ID" value="KAJ2932621.1"/>
    <property type="molecule type" value="Genomic_DNA"/>
</dbReference>
<evidence type="ECO:0000313" key="2">
    <source>
        <dbReference type="Proteomes" id="UP001140091"/>
    </source>
</evidence>
<evidence type="ECO:0000313" key="1">
    <source>
        <dbReference type="EMBL" id="KAJ2932621.1"/>
    </source>
</evidence>
<name>A0A9W8JB51_9AGAR</name>
<sequence length="217" mass="23828">MHQPGAIASEGNSGSVAGAVLVAIWKVHEVGPFAKWSDDVSSLRSPSSSSGTTEDPFTYAYDRQKAVDIVAPTGIPWHAEKGQGFAYVGLEWDIEARAVSLSEKKRQKFLFRVDNFYAHIKGGGAPGRSRLSSFSFIAAFHKYRNPNIELHPPPSLITDARWWACQLLVLGFTRSLVPYGDLLDLGISVDASAEWAPAIELPSELRDCFFHVLLVLL</sequence>
<dbReference type="OrthoDB" id="2506773at2759"/>
<reference evidence="1" key="1">
    <citation type="submission" date="2022-06" db="EMBL/GenBank/DDBJ databases">
        <title>Genome Sequence of Candolleomyces eurysporus.</title>
        <authorList>
            <person name="Buettner E."/>
        </authorList>
    </citation>
    <scope>NUCLEOTIDE SEQUENCE</scope>
    <source>
        <strain evidence="1">VTCC 930004</strain>
    </source>
</reference>
<keyword evidence="2" id="KW-1185">Reference proteome</keyword>
<dbReference type="AlphaFoldDB" id="A0A9W8JB51"/>